<comment type="caution">
    <text evidence="1">The sequence shown here is derived from an EMBL/GenBank/DDBJ whole genome shotgun (WGS) entry which is preliminary data.</text>
</comment>
<dbReference type="STRING" id="333673.A0A3M0J9E4"/>
<protein>
    <submittedName>
        <fullName evidence="1">Uncharacterized protein</fullName>
    </submittedName>
</protein>
<keyword evidence="2" id="KW-1185">Reference proteome</keyword>
<dbReference type="PANTHER" id="PTHR10857">
    <property type="entry name" value="COPINE"/>
    <property type="match status" value="1"/>
</dbReference>
<dbReference type="Proteomes" id="UP000269221">
    <property type="component" value="Unassembled WGS sequence"/>
</dbReference>
<evidence type="ECO:0000313" key="1">
    <source>
        <dbReference type="EMBL" id="RMB95503.1"/>
    </source>
</evidence>
<dbReference type="PANTHER" id="PTHR10857:SF2">
    <property type="entry name" value="COPINE-1"/>
    <property type="match status" value="1"/>
</dbReference>
<dbReference type="OrthoDB" id="5855668at2759"/>
<dbReference type="AlphaFoldDB" id="A0A3M0J9E4"/>
<name>A0A3M0J9E4_HIRRU</name>
<dbReference type="GO" id="GO:0005544">
    <property type="term" value="F:calcium-dependent phospholipid binding"/>
    <property type="evidence" value="ECO:0007669"/>
    <property type="project" value="InterPro"/>
</dbReference>
<organism evidence="1 2">
    <name type="scientific">Hirundo rustica rustica</name>
    <dbReference type="NCBI Taxonomy" id="333673"/>
    <lineage>
        <taxon>Eukaryota</taxon>
        <taxon>Metazoa</taxon>
        <taxon>Chordata</taxon>
        <taxon>Craniata</taxon>
        <taxon>Vertebrata</taxon>
        <taxon>Euteleostomi</taxon>
        <taxon>Archelosauria</taxon>
        <taxon>Archosauria</taxon>
        <taxon>Dinosauria</taxon>
        <taxon>Saurischia</taxon>
        <taxon>Theropoda</taxon>
        <taxon>Coelurosauria</taxon>
        <taxon>Aves</taxon>
        <taxon>Neognathae</taxon>
        <taxon>Neoaves</taxon>
        <taxon>Telluraves</taxon>
        <taxon>Australaves</taxon>
        <taxon>Passeriformes</taxon>
        <taxon>Sylvioidea</taxon>
        <taxon>Hirundinidae</taxon>
        <taxon>Hirundo</taxon>
    </lineage>
</organism>
<dbReference type="GO" id="GO:0071277">
    <property type="term" value="P:cellular response to calcium ion"/>
    <property type="evidence" value="ECO:0007669"/>
    <property type="project" value="TreeGrafter"/>
</dbReference>
<dbReference type="GO" id="GO:0005886">
    <property type="term" value="C:plasma membrane"/>
    <property type="evidence" value="ECO:0007669"/>
    <property type="project" value="TreeGrafter"/>
</dbReference>
<sequence length="292" mass="32443">MVQGCSLIGACLHLVQVTWKRSRTAKTLKSAKKLFVDYCFEKVQKLKFSMYDIDNKSFDLKDDDYLGGIGCMLGQGKGLEVGTSHYPIGDKVGVEQSWITFRSSRKTKTDAGGSSVFPCKLSVVEILINLSSDVANIFSPDGEFTSIDAELSDRRWGSELWPVPLMQDVCPLPVPFYFQISPEAQLVSDNVCVGVGHSSENSSHLVWLTRGEQSFQGVLVLVIQSRIETEYSFLDCVVEAARFTLHPHGINEYLIAIWSVGNVVQDYDLFVMNLTDENVSQYVGLAQMVKAS</sequence>
<evidence type="ECO:0000313" key="2">
    <source>
        <dbReference type="Proteomes" id="UP000269221"/>
    </source>
</evidence>
<dbReference type="GO" id="GO:1903265">
    <property type="term" value="P:positive regulation of tumor necrosis factor-mediated signaling pathway"/>
    <property type="evidence" value="ECO:0007669"/>
    <property type="project" value="TreeGrafter"/>
</dbReference>
<dbReference type="GO" id="GO:0043122">
    <property type="term" value="P:regulation of canonical NF-kappaB signal transduction"/>
    <property type="evidence" value="ECO:0007669"/>
    <property type="project" value="TreeGrafter"/>
</dbReference>
<dbReference type="EMBL" id="QRBI01000184">
    <property type="protein sequence ID" value="RMB95503.1"/>
    <property type="molecule type" value="Genomic_DNA"/>
</dbReference>
<reference evidence="1 2" key="1">
    <citation type="submission" date="2018-07" db="EMBL/GenBank/DDBJ databases">
        <title>A high quality draft genome assembly of the barn swallow (H. rustica rustica).</title>
        <authorList>
            <person name="Formenti G."/>
            <person name="Chiara M."/>
            <person name="Poveda L."/>
            <person name="Francoijs K.-J."/>
            <person name="Bonisoli-Alquati A."/>
            <person name="Canova L."/>
            <person name="Gianfranceschi L."/>
            <person name="Horner D.S."/>
            <person name="Saino N."/>
        </authorList>
    </citation>
    <scope>NUCLEOTIDE SEQUENCE [LARGE SCALE GENOMIC DNA]</scope>
    <source>
        <strain evidence="1">Chelidonia</strain>
        <tissue evidence="1">Blood</tissue>
    </source>
</reference>
<dbReference type="InterPro" id="IPR045052">
    <property type="entry name" value="Copine"/>
</dbReference>
<proteinExistence type="predicted"/>
<accession>A0A3M0J9E4</accession>
<gene>
    <name evidence="1" type="ORF">DUI87_27612</name>
</gene>